<reference evidence="3 4" key="1">
    <citation type="submission" date="2020-02" db="EMBL/GenBank/DDBJ databases">
        <authorList>
            <person name="Ma Q."/>
            <person name="Huang Y."/>
            <person name="Song X."/>
            <person name="Pei D."/>
        </authorList>
    </citation>
    <scope>NUCLEOTIDE SEQUENCE [LARGE SCALE GENOMIC DNA]</scope>
    <source>
        <strain evidence="3">Sxm20200214</strain>
        <tissue evidence="3">Leaf</tissue>
    </source>
</reference>
<keyword evidence="2" id="KW-0472">Membrane</keyword>
<evidence type="ECO:0000313" key="4">
    <source>
        <dbReference type="Proteomes" id="UP000886595"/>
    </source>
</evidence>
<protein>
    <submittedName>
        <fullName evidence="3">Uncharacterized protein</fullName>
    </submittedName>
</protein>
<dbReference type="AlphaFoldDB" id="A0A8X8AU69"/>
<feature type="transmembrane region" description="Helical" evidence="2">
    <location>
        <begin position="53"/>
        <end position="79"/>
    </location>
</feature>
<keyword evidence="2" id="KW-1133">Transmembrane helix</keyword>
<proteinExistence type="predicted"/>
<name>A0A8X8AU69_BRACI</name>
<keyword evidence="4" id="KW-1185">Reference proteome</keyword>
<evidence type="ECO:0000256" key="2">
    <source>
        <dbReference type="SAM" id="Phobius"/>
    </source>
</evidence>
<accession>A0A8X8AU69</accession>
<evidence type="ECO:0000313" key="3">
    <source>
        <dbReference type="EMBL" id="KAG2311707.1"/>
    </source>
</evidence>
<dbReference type="Proteomes" id="UP000886595">
    <property type="component" value="Unassembled WGS sequence"/>
</dbReference>
<organism evidence="3 4">
    <name type="scientific">Brassica carinata</name>
    <name type="common">Ethiopian mustard</name>
    <name type="synonym">Abyssinian cabbage</name>
    <dbReference type="NCBI Taxonomy" id="52824"/>
    <lineage>
        <taxon>Eukaryota</taxon>
        <taxon>Viridiplantae</taxon>
        <taxon>Streptophyta</taxon>
        <taxon>Embryophyta</taxon>
        <taxon>Tracheophyta</taxon>
        <taxon>Spermatophyta</taxon>
        <taxon>Magnoliopsida</taxon>
        <taxon>eudicotyledons</taxon>
        <taxon>Gunneridae</taxon>
        <taxon>Pentapetalae</taxon>
        <taxon>rosids</taxon>
        <taxon>malvids</taxon>
        <taxon>Brassicales</taxon>
        <taxon>Brassicaceae</taxon>
        <taxon>Brassiceae</taxon>
        <taxon>Brassica</taxon>
    </lineage>
</organism>
<feature type="compositionally biased region" description="Polar residues" evidence="1">
    <location>
        <begin position="88"/>
        <end position="107"/>
    </location>
</feature>
<gene>
    <name evidence="3" type="ORF">Bca52824_023264</name>
</gene>
<sequence>MAGDTSLRPPAAPNPLALWPAQFPTLSTTHLLELSVRLLIGCKKRLIPSILPLALLQFVLLLPILLLCNCLLFILSVLLTSATAASTPLDTAGPSNSPLHPENWSSSKAEHMLCKESGNC</sequence>
<comment type="caution">
    <text evidence="3">The sequence shown here is derived from an EMBL/GenBank/DDBJ whole genome shotgun (WGS) entry which is preliminary data.</text>
</comment>
<keyword evidence="2" id="KW-0812">Transmembrane</keyword>
<dbReference type="EMBL" id="JAAMPC010000005">
    <property type="protein sequence ID" value="KAG2311707.1"/>
    <property type="molecule type" value="Genomic_DNA"/>
</dbReference>
<evidence type="ECO:0000256" key="1">
    <source>
        <dbReference type="SAM" id="MobiDB-lite"/>
    </source>
</evidence>
<feature type="region of interest" description="Disordered" evidence="1">
    <location>
        <begin position="88"/>
        <end position="108"/>
    </location>
</feature>